<feature type="domain" description="T2SS protein K second SAM-like" evidence="10">
    <location>
        <begin position="215"/>
        <end position="263"/>
    </location>
</feature>
<evidence type="ECO:0000256" key="2">
    <source>
        <dbReference type="ARBA" id="ARBA00007246"/>
    </source>
</evidence>
<dbReference type="Pfam" id="PF21687">
    <property type="entry name" value="T2SSK_1st"/>
    <property type="match status" value="1"/>
</dbReference>
<dbReference type="PIRSF" id="PIRSF002786">
    <property type="entry name" value="XcpX"/>
    <property type="match status" value="1"/>
</dbReference>
<dbReference type="PANTHER" id="PTHR38831">
    <property type="entry name" value="TYPE II SECRETION SYSTEM PROTEIN K"/>
    <property type="match status" value="1"/>
</dbReference>
<evidence type="ECO:0000256" key="8">
    <source>
        <dbReference type="ARBA" id="ARBA00022989"/>
    </source>
</evidence>
<protein>
    <submittedName>
        <fullName evidence="12">General secretion pathway protein K</fullName>
    </submittedName>
</protein>
<keyword evidence="4" id="KW-1003">Cell membrane</keyword>
<dbReference type="InterPro" id="IPR005628">
    <property type="entry name" value="GspK"/>
</dbReference>
<dbReference type="NCBIfam" id="NF037980">
    <property type="entry name" value="T2SS_GspK"/>
    <property type="match status" value="1"/>
</dbReference>
<evidence type="ECO:0000313" key="12">
    <source>
        <dbReference type="EMBL" id="EAT14378.1"/>
    </source>
</evidence>
<keyword evidence="9" id="KW-0472">Membrane</keyword>
<comment type="subcellular location">
    <subcellularLocation>
        <location evidence="1">Cell inner membrane</location>
    </subcellularLocation>
</comment>
<evidence type="ECO:0000256" key="5">
    <source>
        <dbReference type="ARBA" id="ARBA00022519"/>
    </source>
</evidence>
<dbReference type="InterPro" id="IPR038072">
    <property type="entry name" value="GspK_central_sf"/>
</dbReference>
<feature type="domain" description="T2SS protein K first SAM-like" evidence="11">
    <location>
        <begin position="108"/>
        <end position="210"/>
    </location>
</feature>
<dbReference type="GO" id="GO:0009306">
    <property type="term" value="P:protein secretion"/>
    <property type="evidence" value="ECO:0007669"/>
    <property type="project" value="InterPro"/>
</dbReference>
<keyword evidence="3" id="KW-0813">Transport</keyword>
<dbReference type="EMBL" id="AAEW02000030">
    <property type="protein sequence ID" value="EAT14378.1"/>
    <property type="molecule type" value="Genomic_DNA"/>
</dbReference>
<evidence type="ECO:0000256" key="3">
    <source>
        <dbReference type="ARBA" id="ARBA00022448"/>
    </source>
</evidence>
<reference evidence="12" key="1">
    <citation type="submission" date="2006-05" db="EMBL/GenBank/DDBJ databases">
        <title>Annotation of the draft genome assembly of Desulfuromonas acetoxidans DSM 684.</title>
        <authorList>
            <consortium name="US DOE Joint Genome Institute (JGI-ORNL)"/>
            <person name="Larimer F."/>
            <person name="Land M."/>
            <person name="Hauser L."/>
        </authorList>
    </citation>
    <scope>NUCLEOTIDE SEQUENCE [LARGE SCALE GENOMIC DNA]</scope>
    <source>
        <strain evidence="12">DSM 684</strain>
    </source>
</reference>
<evidence type="ECO:0000256" key="4">
    <source>
        <dbReference type="ARBA" id="ARBA00022475"/>
    </source>
</evidence>
<dbReference type="InterPro" id="IPR049179">
    <property type="entry name" value="T2SSK_SAM-like_2nd"/>
</dbReference>
<dbReference type="GO" id="GO:0005886">
    <property type="term" value="C:plasma membrane"/>
    <property type="evidence" value="ECO:0007669"/>
    <property type="project" value="UniProtKB-SubCell"/>
</dbReference>
<comment type="caution">
    <text evidence="12">The sequence shown here is derived from an EMBL/GenBank/DDBJ whole genome shotgun (WGS) entry which is preliminary data.</text>
</comment>
<keyword evidence="7" id="KW-0653">Protein transport</keyword>
<comment type="similarity">
    <text evidence="2">Belongs to the GSP K family.</text>
</comment>
<evidence type="ECO:0000259" key="11">
    <source>
        <dbReference type="Pfam" id="PF21687"/>
    </source>
</evidence>
<sequence length="311" mass="34941">MSVFFAKKPLGNERGMALLLVLAITALLAALLSELSFSTLVDLRLAETYRDTTRSYYIAKGGIQVGQMILADDDNAYDGYDELWARGISNYPVGDNGWVTIEVTPLDGRINLNDLVSSSGNIDAVVKDRCLRLFDILEITQPHSHVDALIDWLDPDDDPQPAGAEAGYYALQDPATYCKNGPMDTLEELQLIAGFTAEEIKKLRPHVSLYGDNKIHLNSASAEVLYALAEEMTMDTAEAIVQQRKDRPLESVEELKELSNWETFYWAINGYVQVKANYYRIDTRASVNDGERRARATVEKDDNRIVYFEIR</sequence>
<dbReference type="AlphaFoldDB" id="Q1JVU8"/>
<keyword evidence="5" id="KW-0997">Cell inner membrane</keyword>
<reference evidence="12" key="2">
    <citation type="submission" date="2006-05" db="EMBL/GenBank/DDBJ databases">
        <title>Sequencing of the draft genome and assembly of Desulfuromonas acetoxidans DSM 684.</title>
        <authorList>
            <consortium name="US DOE Joint Genome Institute (JGI-PGF)"/>
            <person name="Copeland A."/>
            <person name="Lucas S."/>
            <person name="Lapidus A."/>
            <person name="Barry K."/>
            <person name="Detter J.C."/>
            <person name="Glavina del Rio T."/>
            <person name="Hammon N."/>
            <person name="Israni S."/>
            <person name="Dalin E."/>
            <person name="Tice H."/>
            <person name="Bruce D."/>
            <person name="Pitluck S."/>
            <person name="Richardson P."/>
        </authorList>
    </citation>
    <scope>NUCLEOTIDE SEQUENCE [LARGE SCALE GENOMIC DNA]</scope>
    <source>
        <strain evidence="12">DSM 684</strain>
    </source>
</reference>
<evidence type="ECO:0000313" key="13">
    <source>
        <dbReference type="Proteomes" id="UP000005695"/>
    </source>
</evidence>
<proteinExistence type="inferred from homology"/>
<keyword evidence="6" id="KW-0812">Transmembrane</keyword>
<evidence type="ECO:0000256" key="6">
    <source>
        <dbReference type="ARBA" id="ARBA00022692"/>
    </source>
</evidence>
<evidence type="ECO:0000259" key="10">
    <source>
        <dbReference type="Pfam" id="PF03934"/>
    </source>
</evidence>
<organism evidence="12 13">
    <name type="scientific">Desulfuromonas acetoxidans (strain DSM 684 / 11070)</name>
    <dbReference type="NCBI Taxonomy" id="281689"/>
    <lineage>
        <taxon>Bacteria</taxon>
        <taxon>Pseudomonadati</taxon>
        <taxon>Thermodesulfobacteriota</taxon>
        <taxon>Desulfuromonadia</taxon>
        <taxon>Desulfuromonadales</taxon>
        <taxon>Desulfuromonadaceae</taxon>
        <taxon>Desulfuromonas</taxon>
    </lineage>
</organism>
<evidence type="ECO:0000256" key="9">
    <source>
        <dbReference type="ARBA" id="ARBA00023136"/>
    </source>
</evidence>
<accession>Q1JVU8</accession>
<evidence type="ECO:0000256" key="7">
    <source>
        <dbReference type="ARBA" id="ARBA00022927"/>
    </source>
</evidence>
<gene>
    <name evidence="12" type="ORF">Dace_0246</name>
</gene>
<dbReference type="Proteomes" id="UP000005695">
    <property type="component" value="Unassembled WGS sequence"/>
</dbReference>
<dbReference type="Gene3D" id="3.30.1300.30">
    <property type="entry name" value="GSPII I/J protein-like"/>
    <property type="match status" value="1"/>
</dbReference>
<dbReference type="Pfam" id="PF03934">
    <property type="entry name" value="T2SSK"/>
    <property type="match status" value="1"/>
</dbReference>
<keyword evidence="8" id="KW-1133">Transmembrane helix</keyword>
<evidence type="ECO:0000256" key="1">
    <source>
        <dbReference type="ARBA" id="ARBA00004533"/>
    </source>
</evidence>
<keyword evidence="13" id="KW-1185">Reference proteome</keyword>
<dbReference type="InterPro" id="IPR049031">
    <property type="entry name" value="T2SSK_SAM-like_1st"/>
</dbReference>
<dbReference type="RefSeq" id="WP_006002898.1">
    <property type="nucleotide sequence ID" value="NZ_AAEW02000030.1"/>
</dbReference>
<dbReference type="SUPFAM" id="SSF158544">
    <property type="entry name" value="GspK insert domain-like"/>
    <property type="match status" value="1"/>
</dbReference>
<dbReference type="Gene3D" id="1.10.40.60">
    <property type="entry name" value="EpsJ-like"/>
    <property type="match status" value="2"/>
</dbReference>
<dbReference type="PANTHER" id="PTHR38831:SF2">
    <property type="entry name" value="TYPE II SECRETION SYSTEM PROTEIN K"/>
    <property type="match status" value="1"/>
</dbReference>
<dbReference type="OrthoDB" id="5398238at2"/>
<name>Q1JVU8_DESA6</name>